<keyword evidence="6 9" id="KW-1133">Transmembrane helix</keyword>
<dbReference type="Pfam" id="PF02397">
    <property type="entry name" value="Bac_transf"/>
    <property type="match status" value="1"/>
</dbReference>
<gene>
    <name evidence="11" type="ORF">EUU23_02610</name>
</gene>
<evidence type="ECO:0000256" key="9">
    <source>
        <dbReference type="SAM" id="Phobius"/>
    </source>
</evidence>
<name>A0A6I4LX08_9SPHN</name>
<dbReference type="Proteomes" id="UP000471147">
    <property type="component" value="Unassembled WGS sequence"/>
</dbReference>
<evidence type="ECO:0000256" key="4">
    <source>
        <dbReference type="ARBA" id="ARBA00022679"/>
    </source>
</evidence>
<dbReference type="PANTHER" id="PTHR30576:SF4">
    <property type="entry name" value="UNDECAPRENYL-PHOSPHATE GALACTOSE PHOSPHOTRANSFERASE"/>
    <property type="match status" value="1"/>
</dbReference>
<proteinExistence type="inferred from homology"/>
<dbReference type="GO" id="GO:0005886">
    <property type="term" value="C:plasma membrane"/>
    <property type="evidence" value="ECO:0007669"/>
    <property type="project" value="UniProtKB-SubCell"/>
</dbReference>
<protein>
    <recommendedName>
        <fullName evidence="10">Bacterial sugar transferase domain-containing protein</fullName>
    </recommendedName>
</protein>
<comment type="similarity">
    <text evidence="2">Belongs to the bacterial sugar transferase family.</text>
</comment>
<evidence type="ECO:0000256" key="6">
    <source>
        <dbReference type="ARBA" id="ARBA00022989"/>
    </source>
</evidence>
<evidence type="ECO:0000256" key="3">
    <source>
        <dbReference type="ARBA" id="ARBA00022475"/>
    </source>
</evidence>
<evidence type="ECO:0000256" key="2">
    <source>
        <dbReference type="ARBA" id="ARBA00006464"/>
    </source>
</evidence>
<keyword evidence="3" id="KW-1003">Cell membrane</keyword>
<dbReference type="InterPro" id="IPR003362">
    <property type="entry name" value="Bact_transf"/>
</dbReference>
<evidence type="ECO:0000313" key="12">
    <source>
        <dbReference type="Proteomes" id="UP000471147"/>
    </source>
</evidence>
<comment type="caution">
    <text evidence="11">The sequence shown here is derived from an EMBL/GenBank/DDBJ whole genome shotgun (WGS) entry which is preliminary data.</text>
</comment>
<keyword evidence="12" id="KW-1185">Reference proteome</keyword>
<evidence type="ECO:0000256" key="8">
    <source>
        <dbReference type="ARBA" id="ARBA00023169"/>
    </source>
</evidence>
<organism evidence="11 12">
    <name type="scientific">Sphingorhabdus profundilacus</name>
    <dbReference type="NCBI Taxonomy" id="2509718"/>
    <lineage>
        <taxon>Bacteria</taxon>
        <taxon>Pseudomonadati</taxon>
        <taxon>Pseudomonadota</taxon>
        <taxon>Alphaproteobacteria</taxon>
        <taxon>Sphingomonadales</taxon>
        <taxon>Sphingomonadaceae</taxon>
        <taxon>Sphingorhabdus</taxon>
    </lineage>
</organism>
<evidence type="ECO:0000256" key="7">
    <source>
        <dbReference type="ARBA" id="ARBA00023136"/>
    </source>
</evidence>
<reference evidence="11 12" key="1">
    <citation type="submission" date="2019-01" db="EMBL/GenBank/DDBJ databases">
        <title>Sphingorhabdus lacus sp.nov., isolated from an oligotrophic freshwater lake.</title>
        <authorList>
            <person name="Park M."/>
        </authorList>
    </citation>
    <scope>NUCLEOTIDE SEQUENCE [LARGE SCALE GENOMIC DNA]</scope>
    <source>
        <strain evidence="11 12">IMCC26285</strain>
    </source>
</reference>
<dbReference type="PANTHER" id="PTHR30576">
    <property type="entry name" value="COLANIC BIOSYNTHESIS UDP-GLUCOSE LIPID CARRIER TRANSFERASE"/>
    <property type="match status" value="1"/>
</dbReference>
<dbReference type="EMBL" id="SDWJ01000001">
    <property type="protein sequence ID" value="MVZ96596.1"/>
    <property type="molecule type" value="Genomic_DNA"/>
</dbReference>
<keyword evidence="7 9" id="KW-0472">Membrane</keyword>
<dbReference type="GO" id="GO:0000271">
    <property type="term" value="P:polysaccharide biosynthetic process"/>
    <property type="evidence" value="ECO:0007669"/>
    <property type="project" value="UniProtKB-KW"/>
</dbReference>
<keyword evidence="8" id="KW-0270">Exopolysaccharide synthesis</keyword>
<dbReference type="GO" id="GO:0016780">
    <property type="term" value="F:phosphotransferase activity, for other substituted phosphate groups"/>
    <property type="evidence" value="ECO:0007669"/>
    <property type="project" value="TreeGrafter"/>
</dbReference>
<dbReference type="AlphaFoldDB" id="A0A6I4LX08"/>
<feature type="domain" description="Bacterial sugar transferase" evidence="10">
    <location>
        <begin position="59"/>
        <end position="250"/>
    </location>
</feature>
<keyword evidence="4" id="KW-0808">Transferase</keyword>
<comment type="subcellular location">
    <subcellularLocation>
        <location evidence="1">Cell membrane</location>
    </subcellularLocation>
</comment>
<keyword evidence="5 9" id="KW-0812">Transmembrane</keyword>
<evidence type="ECO:0000256" key="5">
    <source>
        <dbReference type="ARBA" id="ARBA00022692"/>
    </source>
</evidence>
<feature type="transmembrane region" description="Helical" evidence="9">
    <location>
        <begin position="64"/>
        <end position="85"/>
    </location>
</feature>
<evidence type="ECO:0000259" key="10">
    <source>
        <dbReference type="Pfam" id="PF02397"/>
    </source>
</evidence>
<evidence type="ECO:0000313" key="11">
    <source>
        <dbReference type="EMBL" id="MVZ96596.1"/>
    </source>
</evidence>
<accession>A0A6I4LX08</accession>
<sequence>MLTTDQLNHRLLLETDVDYCRSLIAMTPSAQGGFADAQLPEAGGEPIVDQLGKHERYLKRTFDITFALVFLLVSLPVLILLSIALQIDSPGRLFFVQQRVGRHGRMFNCFKFRTMHEDAERLLEDLLATSPEARREWDLDHKLRNDPRVSRLGGVVRKLSLDELPQLLNILSGEMSVVGPRPIVRAEILKYGSFFSDYCAVKPGLTGLWQVSGRNDVSYDERVQLDCEYRRKASFLFDMNIVLKTVPAVLGTKGSY</sequence>
<evidence type="ECO:0000256" key="1">
    <source>
        <dbReference type="ARBA" id="ARBA00004236"/>
    </source>
</evidence>